<dbReference type="EMBL" id="JRPK02000007">
    <property type="protein sequence ID" value="TLD98866.1"/>
    <property type="molecule type" value="Genomic_DNA"/>
</dbReference>
<reference evidence="2 5" key="3">
    <citation type="submission" date="2024-06" db="EMBL/GenBank/DDBJ databases">
        <title>Draft genome sequence of Helicobacter trogontum NHP16-4001.</title>
        <authorList>
            <person name="Rimbara E."/>
            <person name="Suzuki M."/>
        </authorList>
    </citation>
    <scope>NUCLEOTIDE SEQUENCE [LARGE SCALE GENOMIC DNA]</scope>
    <source>
        <strain evidence="2 5">NHP16-4001</strain>
    </source>
</reference>
<reference evidence="3" key="2">
    <citation type="submission" date="2018-04" db="EMBL/GenBank/DDBJ databases">
        <authorList>
            <person name="Sheh A."/>
            <person name="Shen Z."/>
            <person name="Mannion A.J."/>
            <person name="Fox J.G."/>
        </authorList>
    </citation>
    <scope>NUCLEOTIDE SEQUENCE</scope>
    <source>
        <strain evidence="3">ATCC 49310</strain>
    </source>
</reference>
<dbReference type="Proteomes" id="UP000029861">
    <property type="component" value="Unassembled WGS sequence"/>
</dbReference>
<gene>
    <name evidence="3" type="ORF">LS80_003385</name>
    <name evidence="2" type="ORF">NHP164001_00910</name>
</gene>
<evidence type="ECO:0000313" key="3">
    <source>
        <dbReference type="EMBL" id="TLD98866.1"/>
    </source>
</evidence>
<sequence>MAVQFSFASAVDETFHYQDYLDFGNNTGRFTPGAQNLTITSRDSNTTLYFNAPMPNFSAANLRGKWKSEFTNISAGYIISAAHMFDRANSTKDVAQKHVTLNFGGVDSIIVGASNDFTNWTEYKKRNPDFVVLKMNKF</sequence>
<dbReference type="PROSITE" id="PS51691">
    <property type="entry name" value="PEPTIDASE_S6"/>
    <property type="match status" value="1"/>
</dbReference>
<comment type="caution">
    <text evidence="3">The sequence shown here is derived from an EMBL/GenBank/DDBJ whole genome shotgun (WGS) entry which is preliminary data.</text>
</comment>
<evidence type="ECO:0000313" key="4">
    <source>
        <dbReference type="Proteomes" id="UP000029861"/>
    </source>
</evidence>
<feature type="domain" description="Peptidase S6" evidence="1">
    <location>
        <begin position="9"/>
        <end position="138"/>
    </location>
</feature>
<evidence type="ECO:0000313" key="2">
    <source>
        <dbReference type="EMBL" id="GAB0172078.1"/>
    </source>
</evidence>
<dbReference type="AlphaFoldDB" id="A0A4U8TFK0"/>
<evidence type="ECO:0000259" key="1">
    <source>
        <dbReference type="PROSITE" id="PS51691"/>
    </source>
</evidence>
<dbReference type="GO" id="GO:0004175">
    <property type="term" value="F:endopeptidase activity"/>
    <property type="evidence" value="ECO:0007669"/>
    <property type="project" value="InterPro"/>
</dbReference>
<protein>
    <recommendedName>
        <fullName evidence="1">Peptidase S6 domain-containing protein</fullName>
    </recommendedName>
</protein>
<keyword evidence="5" id="KW-1185">Reference proteome</keyword>
<dbReference type="EMBL" id="BAAFHN010000001">
    <property type="protein sequence ID" value="GAB0172078.1"/>
    <property type="molecule type" value="Genomic_DNA"/>
</dbReference>
<reference evidence="3 4" key="1">
    <citation type="journal article" date="2014" name="Genome Announc.">
        <title>Draft genome sequences of eight enterohepatic helicobacter species isolated from both laboratory and wild rodents.</title>
        <authorList>
            <person name="Sheh A."/>
            <person name="Shen Z."/>
            <person name="Fox J.G."/>
        </authorList>
    </citation>
    <scope>NUCLEOTIDE SEQUENCE [LARGE SCALE GENOMIC DNA]</scope>
    <source>
        <strain evidence="3 4">ATCC 49310</strain>
    </source>
</reference>
<dbReference type="Proteomes" id="UP001562457">
    <property type="component" value="Unassembled WGS sequence"/>
</dbReference>
<accession>A0A4U8TFK0</accession>
<dbReference type="Gene3D" id="2.40.10.120">
    <property type="match status" value="1"/>
</dbReference>
<proteinExistence type="predicted"/>
<dbReference type="Pfam" id="PF02395">
    <property type="entry name" value="Peptidase_S6"/>
    <property type="match status" value="1"/>
</dbReference>
<evidence type="ECO:0000313" key="5">
    <source>
        <dbReference type="Proteomes" id="UP001562457"/>
    </source>
</evidence>
<organism evidence="3 4">
    <name type="scientific">Helicobacter trogontum</name>
    <dbReference type="NCBI Taxonomy" id="50960"/>
    <lineage>
        <taxon>Bacteria</taxon>
        <taxon>Pseudomonadati</taxon>
        <taxon>Campylobacterota</taxon>
        <taxon>Epsilonproteobacteria</taxon>
        <taxon>Campylobacterales</taxon>
        <taxon>Helicobacteraceae</taxon>
        <taxon>Helicobacter</taxon>
    </lineage>
</organism>
<dbReference type="InterPro" id="IPR030396">
    <property type="entry name" value="Peptidase_S6_dom"/>
</dbReference>
<name>A0A4U8TFK0_9HELI</name>